<dbReference type="AlphaFoldDB" id="A0A1X7RSD2"/>
<evidence type="ECO:0000256" key="1">
    <source>
        <dbReference type="SAM" id="MobiDB-lite"/>
    </source>
</evidence>
<evidence type="ECO:0000313" key="3">
    <source>
        <dbReference type="Proteomes" id="UP000215127"/>
    </source>
</evidence>
<feature type="compositionally biased region" description="Polar residues" evidence="1">
    <location>
        <begin position="316"/>
        <end position="327"/>
    </location>
</feature>
<feature type="region of interest" description="Disordered" evidence="1">
    <location>
        <begin position="239"/>
        <end position="267"/>
    </location>
</feature>
<organism evidence="2 3">
    <name type="scientific">Zymoseptoria tritici (strain ST99CH_3D7)</name>
    <dbReference type="NCBI Taxonomy" id="1276538"/>
    <lineage>
        <taxon>Eukaryota</taxon>
        <taxon>Fungi</taxon>
        <taxon>Dikarya</taxon>
        <taxon>Ascomycota</taxon>
        <taxon>Pezizomycotina</taxon>
        <taxon>Dothideomycetes</taxon>
        <taxon>Dothideomycetidae</taxon>
        <taxon>Mycosphaerellales</taxon>
        <taxon>Mycosphaerellaceae</taxon>
        <taxon>Zymoseptoria</taxon>
    </lineage>
</organism>
<feature type="compositionally biased region" description="Polar residues" evidence="1">
    <location>
        <begin position="166"/>
        <end position="190"/>
    </location>
</feature>
<feature type="compositionally biased region" description="Basic and acidic residues" evidence="1">
    <location>
        <begin position="358"/>
        <end position="370"/>
    </location>
</feature>
<feature type="region of interest" description="Disordered" evidence="1">
    <location>
        <begin position="141"/>
        <end position="227"/>
    </location>
</feature>
<dbReference type="STRING" id="1276538.A0A1X7RSD2"/>
<sequence>MAIDMCFALAKFSHVTRPEATAKGPWTHVIADNMFVILKGHSSVHGTAPLAMTIVQGTTCLDRVDIGDYLDLSKQFQASKENDGLQYAAYHLPISGMTNGMSFAVRYHLDGKDRQLQLAMRSIEACDQIVQLFLQMGMQFQPPQQKTKKQPATTHSDNPPGIGTSDRPSTTQKSSNFQPPVQSHQPSPFSLPNLDVGSLSHQPSVETRKEAQQISSSVGGSGIATERRLFTRDGELLTRSIAPPQPSNGGLWGASTLKAPSTQQSNVPLAASQQNLGRLDSERASSGSNVAAMSAVQRSWAPFDNGVDAFPLSDTEAPQQNVSSDTIDGQYYTPLHSSLREPPRSGGVATSSPAPLETLEHEIPPRHELPFKVPGSRGSSASRPSSSALSLPPLRRPTTADHRPTTAGVRPTAAVKPQTLSNKTNNRSNNQKNDVRPSTSHSSLQAPKTKDARPSTSHSTTQGVKKKVQPAQSNISFVAAKRPLHDGDTTSAFESKRARISSLIDAPHELESPADTAWTSMPAPAQRSKDSATLYPDGMTERDAVGEAFEALSSSYRVQESASLEEYAAQDGKTRLAALEQFMVDNLQNPSFTTLCEDMESCWQRIATGL</sequence>
<proteinExistence type="predicted"/>
<gene>
    <name evidence="2" type="ORF">ZT3D7_G5263</name>
</gene>
<reference evidence="2 3" key="1">
    <citation type="submission" date="2016-06" db="EMBL/GenBank/DDBJ databases">
        <authorList>
            <person name="Kjaerup R.B."/>
            <person name="Dalgaard T.S."/>
            <person name="Juul-Madsen H.R."/>
        </authorList>
    </citation>
    <scope>NUCLEOTIDE SEQUENCE [LARGE SCALE GENOMIC DNA]</scope>
</reference>
<feature type="compositionally biased region" description="Low complexity" evidence="1">
    <location>
        <begin position="374"/>
        <end position="397"/>
    </location>
</feature>
<dbReference type="EMBL" id="LT853695">
    <property type="protein sequence ID" value="SMQ50111.1"/>
    <property type="molecule type" value="Genomic_DNA"/>
</dbReference>
<keyword evidence="3" id="KW-1185">Reference proteome</keyword>
<feature type="compositionally biased region" description="Low complexity" evidence="1">
    <location>
        <begin position="421"/>
        <end position="432"/>
    </location>
</feature>
<protein>
    <submittedName>
        <fullName evidence="2">Uncharacterized protein</fullName>
    </submittedName>
</protein>
<feature type="compositionally biased region" description="Polar residues" evidence="1">
    <location>
        <begin position="436"/>
        <end position="446"/>
    </location>
</feature>
<feature type="compositionally biased region" description="Polar residues" evidence="1">
    <location>
        <begin position="454"/>
        <end position="463"/>
    </location>
</feature>
<accession>A0A1X7RSD2</accession>
<feature type="compositionally biased region" description="Polar residues" evidence="1">
    <location>
        <begin position="258"/>
        <end position="267"/>
    </location>
</feature>
<dbReference type="Proteomes" id="UP000215127">
    <property type="component" value="Chromosome 4"/>
</dbReference>
<feature type="region of interest" description="Disordered" evidence="1">
    <location>
        <begin position="311"/>
        <end position="493"/>
    </location>
</feature>
<feature type="compositionally biased region" description="Low complexity" evidence="1">
    <location>
        <begin position="141"/>
        <end position="154"/>
    </location>
</feature>
<feature type="region of interest" description="Disordered" evidence="1">
    <location>
        <begin position="514"/>
        <end position="534"/>
    </location>
</feature>
<evidence type="ECO:0000313" key="2">
    <source>
        <dbReference type="EMBL" id="SMQ50111.1"/>
    </source>
</evidence>
<name>A0A1X7RSD2_ZYMT9</name>